<feature type="domain" description="ApaG" evidence="1">
    <location>
        <begin position="1"/>
        <end position="118"/>
    </location>
</feature>
<dbReference type="NCBIfam" id="NF003967">
    <property type="entry name" value="PRK05461.1"/>
    <property type="match status" value="1"/>
</dbReference>
<reference evidence="2 3" key="1">
    <citation type="submission" date="2024-02" db="EMBL/GenBank/DDBJ databases">
        <title>A novel Wenzhouxiangellaceae bacterium, isolated from coastal sediments.</title>
        <authorList>
            <person name="Du Z.-J."/>
            <person name="Ye Y.-Q."/>
            <person name="Zhang X.-Y."/>
        </authorList>
    </citation>
    <scope>NUCLEOTIDE SEQUENCE [LARGE SCALE GENOMIC DNA]</scope>
    <source>
        <strain evidence="2 3">CH-27</strain>
    </source>
</reference>
<dbReference type="PANTHER" id="PTHR47191:SF2">
    <property type="entry name" value="OS05G0170800 PROTEIN"/>
    <property type="match status" value="1"/>
</dbReference>
<dbReference type="Proteomes" id="UP001359886">
    <property type="component" value="Unassembled WGS sequence"/>
</dbReference>
<gene>
    <name evidence="2" type="primary">apaG</name>
    <name evidence="2" type="ORF">V3330_16330</name>
</gene>
<sequence>MSQVEIQPSPSFLGRQQGHYAFAYEITITNRCSEPVQLLNRHWIITHGNGQIEEVYGEGVVGQQPRLNPGQSFTYQSGALIPTRNGSMSGSYEFTDDAGERFRVAIPEFVLAAPESLH</sequence>
<evidence type="ECO:0000313" key="2">
    <source>
        <dbReference type="EMBL" id="MEJ8569199.1"/>
    </source>
</evidence>
<dbReference type="InterPro" id="IPR007474">
    <property type="entry name" value="ApaG_domain"/>
</dbReference>
<dbReference type="RefSeq" id="WP_354696524.1">
    <property type="nucleotide sequence ID" value="NZ_JAZHOG010000012.1"/>
</dbReference>
<dbReference type="PROSITE" id="PS51087">
    <property type="entry name" value="APAG"/>
    <property type="match status" value="1"/>
</dbReference>
<protein>
    <submittedName>
        <fullName evidence="2">Co2+/Mg2+ efflux protein ApaG</fullName>
    </submittedName>
</protein>
<dbReference type="AlphaFoldDB" id="A0AAW9RIE0"/>
<comment type="caution">
    <text evidence="2">The sequence shown here is derived from an EMBL/GenBank/DDBJ whole genome shotgun (WGS) entry which is preliminary data.</text>
</comment>
<dbReference type="Gene3D" id="2.60.40.1470">
    <property type="entry name" value="ApaG domain"/>
    <property type="match status" value="1"/>
</dbReference>
<dbReference type="Pfam" id="PF04379">
    <property type="entry name" value="DUF525"/>
    <property type="match status" value="1"/>
</dbReference>
<name>A0AAW9RIE0_9GAMM</name>
<dbReference type="PANTHER" id="PTHR47191">
    <property type="entry name" value="OS05G0170800 PROTEIN"/>
    <property type="match status" value="1"/>
</dbReference>
<dbReference type="InterPro" id="IPR036767">
    <property type="entry name" value="ApaG_sf"/>
</dbReference>
<dbReference type="SUPFAM" id="SSF110069">
    <property type="entry name" value="ApaG-like"/>
    <property type="match status" value="1"/>
</dbReference>
<organism evidence="2 3">
    <name type="scientific">Elongatibacter sediminis</name>
    <dbReference type="NCBI Taxonomy" id="3119006"/>
    <lineage>
        <taxon>Bacteria</taxon>
        <taxon>Pseudomonadati</taxon>
        <taxon>Pseudomonadota</taxon>
        <taxon>Gammaproteobacteria</taxon>
        <taxon>Chromatiales</taxon>
        <taxon>Wenzhouxiangellaceae</taxon>
        <taxon>Elongatibacter</taxon>
    </lineage>
</organism>
<keyword evidence="3" id="KW-1185">Reference proteome</keyword>
<proteinExistence type="predicted"/>
<dbReference type="InterPro" id="IPR050718">
    <property type="entry name" value="ApaG-like"/>
</dbReference>
<dbReference type="EMBL" id="JAZHOG010000012">
    <property type="protein sequence ID" value="MEJ8569199.1"/>
    <property type="molecule type" value="Genomic_DNA"/>
</dbReference>
<accession>A0AAW9RIE0</accession>
<evidence type="ECO:0000313" key="3">
    <source>
        <dbReference type="Proteomes" id="UP001359886"/>
    </source>
</evidence>
<evidence type="ECO:0000259" key="1">
    <source>
        <dbReference type="PROSITE" id="PS51087"/>
    </source>
</evidence>